<reference evidence="4 5" key="1">
    <citation type="submission" date="2020-02" db="EMBL/GenBank/DDBJ databases">
        <title>Out from the shadows clarifying the taxonomy of the family Cryomorphaceae and related taxa by utilizing the GTDB taxonomic framework.</title>
        <authorList>
            <person name="Bowman J.P."/>
        </authorList>
    </citation>
    <scope>NUCLEOTIDE SEQUENCE [LARGE SCALE GENOMIC DNA]</scope>
    <source>
        <strain evidence="4 5">QSSC 1-22</strain>
    </source>
</reference>
<evidence type="ECO:0000256" key="2">
    <source>
        <dbReference type="HAMAP-Rule" id="MF_00984"/>
    </source>
</evidence>
<dbReference type="HAMAP" id="MF_00984">
    <property type="entry name" value="SSB"/>
    <property type="match status" value="1"/>
</dbReference>
<dbReference type="EMBL" id="JAAGVY010000039">
    <property type="protein sequence ID" value="NEN25072.1"/>
    <property type="molecule type" value="Genomic_DNA"/>
</dbReference>
<dbReference type="Pfam" id="PF00436">
    <property type="entry name" value="SSB"/>
    <property type="match status" value="1"/>
</dbReference>
<gene>
    <name evidence="4" type="primary">ssb</name>
    <name evidence="4" type="ORF">G3O08_16350</name>
</gene>
<dbReference type="InterPro" id="IPR011344">
    <property type="entry name" value="ssDNA-bd"/>
</dbReference>
<protein>
    <recommendedName>
        <fullName evidence="2 3">Single-stranded DNA-binding protein</fullName>
        <shortName evidence="2">SSB</shortName>
    </recommendedName>
</protein>
<dbReference type="InterPro" id="IPR012340">
    <property type="entry name" value="NA-bd_OB-fold"/>
</dbReference>
<evidence type="ECO:0000313" key="5">
    <source>
        <dbReference type="Proteomes" id="UP000486602"/>
    </source>
</evidence>
<dbReference type="GO" id="GO:0006260">
    <property type="term" value="P:DNA replication"/>
    <property type="evidence" value="ECO:0007669"/>
    <property type="project" value="InterPro"/>
</dbReference>
<keyword evidence="1 2" id="KW-0238">DNA-binding</keyword>
<evidence type="ECO:0000256" key="1">
    <source>
        <dbReference type="ARBA" id="ARBA00023125"/>
    </source>
</evidence>
<dbReference type="Proteomes" id="UP000486602">
    <property type="component" value="Unassembled WGS sequence"/>
</dbReference>
<comment type="subunit">
    <text evidence="2">Homotetramer.</text>
</comment>
<keyword evidence="5" id="KW-1185">Reference proteome</keyword>
<dbReference type="GO" id="GO:0003697">
    <property type="term" value="F:single-stranded DNA binding"/>
    <property type="evidence" value="ECO:0007669"/>
    <property type="project" value="UniProtKB-UniRule"/>
</dbReference>
<accession>A0A7K3WVW2</accession>
<sequence>MQTLANKVQLIGHLGMDPEVKDFKTGKMLRTRIATDASYKDKQGKKVEDTHWHTLIAWNKTAELGEKLLRKGKQVAVEGTLVNRSYEDKDGVKRTVTEIKLDQFLLLGKKED</sequence>
<comment type="caution">
    <text evidence="4">The sequence shown here is derived from an EMBL/GenBank/DDBJ whole genome shotgun (WGS) entry which is preliminary data.</text>
</comment>
<proteinExistence type="inferred from homology"/>
<dbReference type="GO" id="GO:0009295">
    <property type="term" value="C:nucleoid"/>
    <property type="evidence" value="ECO:0007669"/>
    <property type="project" value="TreeGrafter"/>
</dbReference>
<evidence type="ECO:0000256" key="3">
    <source>
        <dbReference type="PIRNR" id="PIRNR002070"/>
    </source>
</evidence>
<dbReference type="PANTHER" id="PTHR10302">
    <property type="entry name" value="SINGLE-STRANDED DNA-BINDING PROTEIN"/>
    <property type="match status" value="1"/>
</dbReference>
<dbReference type="PANTHER" id="PTHR10302:SF0">
    <property type="entry name" value="SINGLE-STRANDED DNA-BINDING PROTEIN, MITOCHONDRIAL"/>
    <property type="match status" value="1"/>
</dbReference>
<dbReference type="SUPFAM" id="SSF50249">
    <property type="entry name" value="Nucleic acid-binding proteins"/>
    <property type="match status" value="1"/>
</dbReference>
<comment type="caution">
    <text evidence="2">Lacks conserved residue(s) required for the propagation of feature annotation.</text>
</comment>
<dbReference type="NCBIfam" id="TIGR00621">
    <property type="entry name" value="ssb"/>
    <property type="match status" value="1"/>
</dbReference>
<organism evidence="4 5">
    <name type="scientific">Cryomorpha ignava</name>
    <dbReference type="NCBI Taxonomy" id="101383"/>
    <lineage>
        <taxon>Bacteria</taxon>
        <taxon>Pseudomonadati</taxon>
        <taxon>Bacteroidota</taxon>
        <taxon>Flavobacteriia</taxon>
        <taxon>Flavobacteriales</taxon>
        <taxon>Cryomorphaceae</taxon>
        <taxon>Cryomorpha</taxon>
    </lineage>
</organism>
<dbReference type="AlphaFoldDB" id="A0A7K3WVW2"/>
<dbReference type="PIRSF" id="PIRSF002070">
    <property type="entry name" value="SSB"/>
    <property type="match status" value="1"/>
</dbReference>
<name>A0A7K3WVW2_9FLAO</name>
<dbReference type="PROSITE" id="PS50935">
    <property type="entry name" value="SSB"/>
    <property type="match status" value="1"/>
</dbReference>
<dbReference type="InterPro" id="IPR000424">
    <property type="entry name" value="Primosome_PriB/ssb"/>
</dbReference>
<dbReference type="CDD" id="cd04496">
    <property type="entry name" value="SSB_OBF"/>
    <property type="match status" value="1"/>
</dbReference>
<dbReference type="Gene3D" id="2.40.50.140">
    <property type="entry name" value="Nucleic acid-binding proteins"/>
    <property type="match status" value="1"/>
</dbReference>
<evidence type="ECO:0000313" key="4">
    <source>
        <dbReference type="EMBL" id="NEN25072.1"/>
    </source>
</evidence>
<dbReference type="RefSeq" id="WP_163286518.1">
    <property type="nucleotide sequence ID" value="NZ_JAAGVY010000039.1"/>
</dbReference>